<dbReference type="CDD" id="cd06463">
    <property type="entry name" value="p23_like"/>
    <property type="match status" value="1"/>
</dbReference>
<evidence type="ECO:0000313" key="5">
    <source>
        <dbReference type="EMBL" id="KAK9889500.1"/>
    </source>
</evidence>
<dbReference type="InterPro" id="IPR008978">
    <property type="entry name" value="HSP20-like_chaperone"/>
</dbReference>
<dbReference type="SUPFAM" id="SSF49764">
    <property type="entry name" value="HSP20-like chaperones"/>
    <property type="match status" value="1"/>
</dbReference>
<feature type="compositionally biased region" description="Polar residues" evidence="3">
    <location>
        <begin position="451"/>
        <end position="460"/>
    </location>
</feature>
<evidence type="ECO:0000256" key="1">
    <source>
        <dbReference type="ARBA" id="ARBA00005607"/>
    </source>
</evidence>
<dbReference type="Gene3D" id="2.60.40.790">
    <property type="match status" value="1"/>
</dbReference>
<dbReference type="PANTHER" id="PTHR12967">
    <property type="entry name" value="PROTEIN SHQ1 HOMOLOG"/>
    <property type="match status" value="1"/>
</dbReference>
<evidence type="ECO:0000259" key="4">
    <source>
        <dbReference type="PROSITE" id="PS51203"/>
    </source>
</evidence>
<feature type="domain" description="CS" evidence="4">
    <location>
        <begin position="1"/>
        <end position="88"/>
    </location>
</feature>
<dbReference type="GO" id="GO:0051082">
    <property type="term" value="F:unfolded protein binding"/>
    <property type="evidence" value="ECO:0007669"/>
    <property type="project" value="TreeGrafter"/>
</dbReference>
<proteinExistence type="inferred from homology"/>
<comment type="caution">
    <text evidence="5">The sequence shown here is derived from an EMBL/GenBank/DDBJ whole genome shotgun (WGS) entry which is preliminary data.</text>
</comment>
<dbReference type="InterPro" id="IPR007052">
    <property type="entry name" value="CS_dom"/>
</dbReference>
<dbReference type="PANTHER" id="PTHR12967:SF0">
    <property type="entry name" value="PROTEIN SHQ1 HOMOLOG"/>
    <property type="match status" value="1"/>
</dbReference>
<dbReference type="GO" id="GO:0005737">
    <property type="term" value="C:cytoplasm"/>
    <property type="evidence" value="ECO:0007669"/>
    <property type="project" value="TreeGrafter"/>
</dbReference>
<reference evidence="5 6" key="1">
    <citation type="submission" date="2023-03" db="EMBL/GenBank/DDBJ databases">
        <title>Genome insight into feeding habits of ladybird beetles.</title>
        <authorList>
            <person name="Li H.-S."/>
            <person name="Huang Y.-H."/>
            <person name="Pang H."/>
        </authorList>
    </citation>
    <scope>NUCLEOTIDE SEQUENCE [LARGE SCALE GENOMIC DNA]</scope>
    <source>
        <strain evidence="5">SYSU_2023b</strain>
        <tissue evidence="5">Whole body</tissue>
    </source>
</reference>
<dbReference type="InterPro" id="IPR048696">
    <property type="entry name" value="SHQ1-like_CS"/>
</dbReference>
<dbReference type="Pfam" id="PF04925">
    <property type="entry name" value="SHQ1"/>
    <property type="match status" value="1"/>
</dbReference>
<protein>
    <recommendedName>
        <fullName evidence="2">Protein SHQ1 homolog</fullName>
    </recommendedName>
</protein>
<accession>A0AAW1V7H9</accession>
<dbReference type="EMBL" id="JARQZJ010000122">
    <property type="protein sequence ID" value="KAK9889500.1"/>
    <property type="molecule type" value="Genomic_DNA"/>
</dbReference>
<dbReference type="GO" id="GO:0005654">
    <property type="term" value="C:nucleoplasm"/>
    <property type="evidence" value="ECO:0007669"/>
    <property type="project" value="TreeGrafter"/>
</dbReference>
<evidence type="ECO:0000256" key="3">
    <source>
        <dbReference type="SAM" id="MobiDB-lite"/>
    </source>
</evidence>
<dbReference type="Pfam" id="PF21413">
    <property type="entry name" value="SHQ1-like_CS"/>
    <property type="match status" value="1"/>
</dbReference>
<organism evidence="5 6">
    <name type="scientific">Henosepilachna vigintioctopunctata</name>
    <dbReference type="NCBI Taxonomy" id="420089"/>
    <lineage>
        <taxon>Eukaryota</taxon>
        <taxon>Metazoa</taxon>
        <taxon>Ecdysozoa</taxon>
        <taxon>Arthropoda</taxon>
        <taxon>Hexapoda</taxon>
        <taxon>Insecta</taxon>
        <taxon>Pterygota</taxon>
        <taxon>Neoptera</taxon>
        <taxon>Endopterygota</taxon>
        <taxon>Coleoptera</taxon>
        <taxon>Polyphaga</taxon>
        <taxon>Cucujiformia</taxon>
        <taxon>Coccinelloidea</taxon>
        <taxon>Coccinellidae</taxon>
        <taxon>Epilachninae</taxon>
        <taxon>Epilachnini</taxon>
        <taxon>Henosepilachna</taxon>
    </lineage>
</organism>
<evidence type="ECO:0000256" key="2">
    <source>
        <dbReference type="ARBA" id="ARBA00013750"/>
    </source>
</evidence>
<dbReference type="InterPro" id="IPR039742">
    <property type="entry name" value="Shq1"/>
</dbReference>
<comment type="similarity">
    <text evidence="1">Belongs to the SHQ1 family.</text>
</comment>
<dbReference type="PROSITE" id="PS51203">
    <property type="entry name" value="CS"/>
    <property type="match status" value="1"/>
</dbReference>
<dbReference type="GO" id="GO:0000493">
    <property type="term" value="P:box H/ACA snoRNP assembly"/>
    <property type="evidence" value="ECO:0007669"/>
    <property type="project" value="InterPro"/>
</dbReference>
<evidence type="ECO:0000313" key="6">
    <source>
        <dbReference type="Proteomes" id="UP001431783"/>
    </source>
</evidence>
<dbReference type="Proteomes" id="UP001431783">
    <property type="component" value="Unassembled WGS sequence"/>
</dbReference>
<keyword evidence="6" id="KW-1185">Reference proteome</keyword>
<feature type="region of interest" description="Disordered" evidence="3">
    <location>
        <begin position="451"/>
        <end position="476"/>
    </location>
</feature>
<dbReference type="InterPro" id="IPR007009">
    <property type="entry name" value="Shq1_C"/>
</dbReference>
<dbReference type="AlphaFoldDB" id="A0AAW1V7H9"/>
<gene>
    <name evidence="5" type="ORF">WA026_004777</name>
</gene>
<name>A0AAW1V7H9_9CUCU</name>
<sequence length="476" mass="55501">MIVPRFFLTQTSDTVTLEITAKYIKLNELEFFIQDERIYFYCNPYHLKLCLPGALKDEVMHSKYDSDKGILTFVMKKAIPGEHFKNLDMIIRLLTPVNEKKKIDRVLILDDADNVMWEDTYETAHKYGFAMKGLYDFHRIINEYVGIFKVDPRINDLEERKKLQSIDEKTKFNVEHYEADFAEEESLIRDIIQVDSPWSRILKISLAFVDAELDILKDLPNKNYNLSPEQRVYCYTSLIDILFAYCYDARATCFEGNCESGWTITEIAASLGWLTGFDSPKSAIISGFRRSLIYPLFRNYNLSLKVFEDLKIILNLGEVCIMKCLLQIYNIFIRGGDCCRYILNDIFIKDYIIYVGKWDSNEWNNIVKEVMDMKIEKKDLQLSLDEIETQFLQRVLQENVDSDDEIDEEAGAAALPEDIKKTFREKLNALEKNLVEECQLKLTEGLSNLSLDINNDTQNEGDYKPDIVNLEKNNHS</sequence>